<reference evidence="2" key="1">
    <citation type="journal article" date="2019" name="Int. J. Syst. Evol. Microbiol.">
        <title>The Global Catalogue of Microorganisms (GCM) 10K type strain sequencing project: providing services to taxonomists for standard genome sequencing and annotation.</title>
        <authorList>
            <consortium name="The Broad Institute Genomics Platform"/>
            <consortium name="The Broad Institute Genome Sequencing Center for Infectious Disease"/>
            <person name="Wu L."/>
            <person name="Ma J."/>
        </authorList>
    </citation>
    <scope>NUCLEOTIDE SEQUENCE [LARGE SCALE GENOMIC DNA]</scope>
    <source>
        <strain evidence="2">CCUG 55491</strain>
    </source>
</reference>
<dbReference type="GO" id="GO:0008168">
    <property type="term" value="F:methyltransferase activity"/>
    <property type="evidence" value="ECO:0007669"/>
    <property type="project" value="UniProtKB-KW"/>
</dbReference>
<dbReference type="InterPro" id="IPR029063">
    <property type="entry name" value="SAM-dependent_MTases_sf"/>
</dbReference>
<gene>
    <name evidence="1" type="ORF">ACFQZQ_14505</name>
</gene>
<dbReference type="RefSeq" id="WP_386813636.1">
    <property type="nucleotide sequence ID" value="NZ_JBHTIH010000008.1"/>
</dbReference>
<evidence type="ECO:0000313" key="2">
    <source>
        <dbReference type="Proteomes" id="UP001597090"/>
    </source>
</evidence>
<dbReference type="GO" id="GO:0032259">
    <property type="term" value="P:methylation"/>
    <property type="evidence" value="ECO:0007669"/>
    <property type="project" value="UniProtKB-KW"/>
</dbReference>
<dbReference type="Gene3D" id="3.40.50.150">
    <property type="entry name" value="Vaccinia Virus protein VP39"/>
    <property type="match status" value="1"/>
</dbReference>
<comment type="caution">
    <text evidence="1">The sequence shown here is derived from an EMBL/GenBank/DDBJ whole genome shotgun (WGS) entry which is preliminary data.</text>
</comment>
<proteinExistence type="predicted"/>
<dbReference type="EMBL" id="JBHTIH010000008">
    <property type="protein sequence ID" value="MFD0740492.1"/>
    <property type="molecule type" value="Genomic_DNA"/>
</dbReference>
<dbReference type="SUPFAM" id="SSF53335">
    <property type="entry name" value="S-adenosyl-L-methionine-dependent methyltransferases"/>
    <property type="match status" value="1"/>
</dbReference>
<evidence type="ECO:0000313" key="1">
    <source>
        <dbReference type="EMBL" id="MFD0740492.1"/>
    </source>
</evidence>
<keyword evidence="1" id="KW-0489">Methyltransferase</keyword>
<protein>
    <submittedName>
        <fullName evidence="1">Methyltransferase domain-containing protein</fullName>
    </submittedName>
</protein>
<keyword evidence="2" id="KW-1185">Reference proteome</keyword>
<name>A0ABW2YVI4_9GAMM</name>
<keyword evidence="1" id="KW-0808">Transferase</keyword>
<sequence>MYTESLGKDAVRFTKAVATNQLARFAPKLYLNLSHETGRGEEDSSDASQNAEYFRRCFDDYRHRLGFDVAQFEAFLRGKAVLEYGPGDVLGVALLLYAHGADYVHCVDRFAREKATAKNIQTYKELLDGLEPAQRKRADGAFNDFGDPASGFNPNRVRYSVTRDGLIGEKNAYDVVMSRSVLEHVNCLDKTIGDMAATLRPDGIAIHKVDLKSHNLDRYLPFDFLTWPESIYQLMHSHKGRPNRWRVDKYKEVVGRSGLRFRTLVDTGRLEADKIERIRPKLAATFRDVPTDELSWLGFWMVLERA</sequence>
<organism evidence="1 2">
    <name type="scientific">Lysobacter koreensis</name>
    <dbReference type="NCBI Taxonomy" id="266122"/>
    <lineage>
        <taxon>Bacteria</taxon>
        <taxon>Pseudomonadati</taxon>
        <taxon>Pseudomonadota</taxon>
        <taxon>Gammaproteobacteria</taxon>
        <taxon>Lysobacterales</taxon>
        <taxon>Lysobacteraceae</taxon>
        <taxon>Lysobacter</taxon>
    </lineage>
</organism>
<accession>A0ABW2YVI4</accession>
<dbReference type="Proteomes" id="UP001597090">
    <property type="component" value="Unassembled WGS sequence"/>
</dbReference>
<dbReference type="Pfam" id="PF13489">
    <property type="entry name" value="Methyltransf_23"/>
    <property type="match status" value="1"/>
</dbReference>